<keyword evidence="3 8" id="KW-0808">Transferase</keyword>
<gene>
    <name evidence="8" type="primary">rimO</name>
    <name evidence="12" type="ordered locus">Halha_1618</name>
</gene>
<dbReference type="InterPro" id="IPR005839">
    <property type="entry name" value="Methylthiotransferase"/>
</dbReference>
<dbReference type="Proteomes" id="UP000010880">
    <property type="component" value="Chromosome"/>
</dbReference>
<dbReference type="HOGENOM" id="CLU_018697_0_1_9"/>
<dbReference type="PROSITE" id="PS51449">
    <property type="entry name" value="MTTASE_N"/>
    <property type="match status" value="1"/>
</dbReference>
<dbReference type="NCBIfam" id="TIGR01125">
    <property type="entry name" value="30S ribosomal protein S12 methylthiotransferase RimO"/>
    <property type="match status" value="1"/>
</dbReference>
<dbReference type="Pfam" id="PF18693">
    <property type="entry name" value="TRAM_2"/>
    <property type="match status" value="1"/>
</dbReference>
<dbReference type="GO" id="GO:0035600">
    <property type="term" value="P:tRNA methylthiolation"/>
    <property type="evidence" value="ECO:0007669"/>
    <property type="project" value="UniProtKB-ARBA"/>
</dbReference>
<dbReference type="KEGG" id="hhl:Halha_1618"/>
<dbReference type="RefSeq" id="WP_015327273.1">
    <property type="nucleotide sequence ID" value="NC_019978.1"/>
</dbReference>
<evidence type="ECO:0000256" key="3">
    <source>
        <dbReference type="ARBA" id="ARBA00022679"/>
    </source>
</evidence>
<organism evidence="12 13">
    <name type="scientific">Halobacteroides halobius (strain ATCC 35273 / DSM 5150 / MD-1)</name>
    <dbReference type="NCBI Taxonomy" id="748449"/>
    <lineage>
        <taxon>Bacteria</taxon>
        <taxon>Bacillati</taxon>
        <taxon>Bacillota</taxon>
        <taxon>Clostridia</taxon>
        <taxon>Halanaerobiales</taxon>
        <taxon>Halobacteroidaceae</taxon>
        <taxon>Halobacteroides</taxon>
    </lineage>
</organism>
<dbReference type="eggNOG" id="COG0621">
    <property type="taxonomic scope" value="Bacteria"/>
</dbReference>
<name>L0K960_HALHC</name>
<dbReference type="PANTHER" id="PTHR43837">
    <property type="entry name" value="RIBOSOMAL PROTEIN S12 METHYLTHIOTRANSFERASE RIMO"/>
    <property type="match status" value="1"/>
</dbReference>
<proteinExistence type="inferred from homology"/>
<dbReference type="NCBIfam" id="TIGR00089">
    <property type="entry name" value="MiaB/RimO family radical SAM methylthiotransferase"/>
    <property type="match status" value="1"/>
</dbReference>
<dbReference type="GO" id="GO:0005840">
    <property type="term" value="C:ribosome"/>
    <property type="evidence" value="ECO:0007669"/>
    <property type="project" value="UniProtKB-KW"/>
</dbReference>
<keyword evidence="13" id="KW-1185">Reference proteome</keyword>
<feature type="domain" description="MTTase N-terminal" evidence="10">
    <location>
        <begin position="2"/>
        <end position="118"/>
    </location>
</feature>
<evidence type="ECO:0000313" key="13">
    <source>
        <dbReference type="Proteomes" id="UP000010880"/>
    </source>
</evidence>
<evidence type="ECO:0000256" key="8">
    <source>
        <dbReference type="HAMAP-Rule" id="MF_01865"/>
    </source>
</evidence>
<dbReference type="InterPro" id="IPR002792">
    <property type="entry name" value="TRAM_dom"/>
</dbReference>
<dbReference type="SFLD" id="SFLDF00274">
    <property type="entry name" value="ribosomal_protein_S12_methylth"/>
    <property type="match status" value="1"/>
</dbReference>
<evidence type="ECO:0000259" key="11">
    <source>
        <dbReference type="PROSITE" id="PS51918"/>
    </source>
</evidence>
<dbReference type="SFLD" id="SFLDS00029">
    <property type="entry name" value="Radical_SAM"/>
    <property type="match status" value="1"/>
</dbReference>
<feature type="domain" description="Radical SAM core" evidence="11">
    <location>
        <begin position="141"/>
        <end position="371"/>
    </location>
</feature>
<feature type="binding site" evidence="8">
    <location>
        <position position="47"/>
    </location>
    <ligand>
        <name>[4Fe-4S] cluster</name>
        <dbReference type="ChEBI" id="CHEBI:49883"/>
        <label>1</label>
    </ligand>
</feature>
<evidence type="ECO:0000256" key="7">
    <source>
        <dbReference type="ARBA" id="ARBA00023014"/>
    </source>
</evidence>
<dbReference type="HAMAP" id="MF_01865">
    <property type="entry name" value="MTTase_RimO"/>
    <property type="match status" value="1"/>
</dbReference>
<keyword evidence="12" id="KW-0689">Ribosomal protein</keyword>
<dbReference type="PROSITE" id="PS01278">
    <property type="entry name" value="MTTASE_RADICAL"/>
    <property type="match status" value="1"/>
</dbReference>
<dbReference type="STRING" id="748449.Halha_1618"/>
<feature type="binding site" evidence="8">
    <location>
        <position position="81"/>
    </location>
    <ligand>
        <name>[4Fe-4S] cluster</name>
        <dbReference type="ChEBI" id="CHEBI:49883"/>
        <label>1</label>
    </ligand>
</feature>
<sequence>MLQVGLLTLGCAKNQVDSEIMLGLIQKAGYQIIDEYKKADVLIVNTCGFISDAKEESVESILQLAHYKEEGNCKLLIATGCLAQGYNEELADEIPEIDAFLGTGDFDQIVEVIEESLEGAKKLKVSNPDFDYDRNLPKNNLTTGATAYVKIAEGCNNCCSYCVIPKLRGGLRSRSIENIVKEVKNLAKQGIKEVNIIAQDITQYGIDLYGEARLVDLLKELVKVAEIKWFRLLYAYPTRVSDELINLIATEDKICNYLDLPVQHADQEIREKMNRRGDKVAILDVVNRLRDRIPNIALRTSVIVGFPGETEDNFRNLLDFIEQAEFDRLGAFTYSQEEGTSAAQMSCQIPEPRKEERYKKVMQLQQRISQRHNQNLIGKEVKVLLEEVHSKEPRIMVGRSQREAPDVDGVIYVEDTEAKVGEMIKVKLTNGYEYDLTGVEVK</sequence>
<dbReference type="InterPro" id="IPR020612">
    <property type="entry name" value="Methylthiotransferase_CS"/>
</dbReference>
<keyword evidence="2 8" id="KW-0963">Cytoplasm</keyword>
<dbReference type="PROSITE" id="PS50926">
    <property type="entry name" value="TRAM"/>
    <property type="match status" value="1"/>
</dbReference>
<dbReference type="SFLD" id="SFLDG01061">
    <property type="entry name" value="methylthiotransferase"/>
    <property type="match status" value="1"/>
</dbReference>
<dbReference type="PANTHER" id="PTHR43837:SF1">
    <property type="entry name" value="RIBOSOMAL PROTEIN US12 METHYLTHIOTRANSFERASE RIMO"/>
    <property type="match status" value="1"/>
</dbReference>
<evidence type="ECO:0000313" key="12">
    <source>
        <dbReference type="EMBL" id="AGB41556.1"/>
    </source>
</evidence>
<feature type="binding site" evidence="8">
    <location>
        <position position="162"/>
    </location>
    <ligand>
        <name>[4Fe-4S] cluster</name>
        <dbReference type="ChEBI" id="CHEBI:49883"/>
        <label>2</label>
        <note>4Fe-4S-S-AdoMet</note>
    </ligand>
</feature>
<dbReference type="InterPro" id="IPR007197">
    <property type="entry name" value="rSAM"/>
</dbReference>
<evidence type="ECO:0000256" key="5">
    <source>
        <dbReference type="ARBA" id="ARBA00022723"/>
    </source>
</evidence>
<dbReference type="FunFam" id="3.80.30.20:FF:000001">
    <property type="entry name" value="tRNA-2-methylthio-N(6)-dimethylallyladenosine synthase 2"/>
    <property type="match status" value="1"/>
</dbReference>
<dbReference type="Pfam" id="PF00919">
    <property type="entry name" value="UPF0004"/>
    <property type="match status" value="1"/>
</dbReference>
<dbReference type="GO" id="GO:0035599">
    <property type="term" value="F:aspartic acid methylthiotransferase activity"/>
    <property type="evidence" value="ECO:0007669"/>
    <property type="project" value="TreeGrafter"/>
</dbReference>
<evidence type="ECO:0000256" key="4">
    <source>
        <dbReference type="ARBA" id="ARBA00022691"/>
    </source>
</evidence>
<dbReference type="Gene3D" id="2.40.50.140">
    <property type="entry name" value="Nucleic acid-binding proteins"/>
    <property type="match status" value="1"/>
</dbReference>
<dbReference type="InterPro" id="IPR013848">
    <property type="entry name" value="Methylthiotransferase_N"/>
</dbReference>
<dbReference type="OrthoDB" id="9805215at2"/>
<dbReference type="GO" id="GO:0140101">
    <property type="term" value="F:catalytic activity, acting on a tRNA"/>
    <property type="evidence" value="ECO:0007669"/>
    <property type="project" value="UniProtKB-ARBA"/>
</dbReference>
<dbReference type="InterPro" id="IPR038135">
    <property type="entry name" value="Methylthiotransferase_N_sf"/>
</dbReference>
<keyword evidence="4 8" id="KW-0949">S-adenosyl-L-methionine</keyword>
<evidence type="ECO:0000259" key="10">
    <source>
        <dbReference type="PROSITE" id="PS51449"/>
    </source>
</evidence>
<comment type="cofactor">
    <cofactor evidence="8">
        <name>[4Fe-4S] cluster</name>
        <dbReference type="ChEBI" id="CHEBI:49883"/>
    </cofactor>
    <text evidence="8">Binds 2 [4Fe-4S] clusters. One cluster is coordinated with 3 cysteines and an exchangeable S-adenosyl-L-methionine.</text>
</comment>
<dbReference type="GO" id="GO:0046872">
    <property type="term" value="F:metal ion binding"/>
    <property type="evidence" value="ECO:0007669"/>
    <property type="project" value="UniProtKB-KW"/>
</dbReference>
<evidence type="ECO:0000259" key="9">
    <source>
        <dbReference type="PROSITE" id="PS50926"/>
    </source>
</evidence>
<keyword evidence="6 8" id="KW-0408">Iron</keyword>
<comment type="catalytic activity">
    <reaction evidence="8">
        <text>L-aspartate(89)-[ribosomal protein uS12]-hydrogen + (sulfur carrier)-SH + AH2 + 2 S-adenosyl-L-methionine = 3-methylsulfanyl-L-aspartate(89)-[ribosomal protein uS12]-hydrogen + (sulfur carrier)-H + 5'-deoxyadenosine + L-methionine + A + S-adenosyl-L-homocysteine + 2 H(+)</text>
        <dbReference type="Rhea" id="RHEA:37087"/>
        <dbReference type="Rhea" id="RHEA-COMP:10460"/>
        <dbReference type="Rhea" id="RHEA-COMP:10461"/>
        <dbReference type="Rhea" id="RHEA-COMP:14737"/>
        <dbReference type="Rhea" id="RHEA-COMP:14739"/>
        <dbReference type="ChEBI" id="CHEBI:13193"/>
        <dbReference type="ChEBI" id="CHEBI:15378"/>
        <dbReference type="ChEBI" id="CHEBI:17319"/>
        <dbReference type="ChEBI" id="CHEBI:17499"/>
        <dbReference type="ChEBI" id="CHEBI:29917"/>
        <dbReference type="ChEBI" id="CHEBI:29961"/>
        <dbReference type="ChEBI" id="CHEBI:57844"/>
        <dbReference type="ChEBI" id="CHEBI:57856"/>
        <dbReference type="ChEBI" id="CHEBI:59789"/>
        <dbReference type="ChEBI" id="CHEBI:64428"/>
        <dbReference type="ChEBI" id="CHEBI:73599"/>
        <dbReference type="EC" id="2.8.4.4"/>
    </reaction>
</comment>
<accession>L0K960</accession>
<comment type="similarity">
    <text evidence="8">Belongs to the methylthiotransferase family. RimO subfamily.</text>
</comment>
<feature type="domain" description="TRAM" evidence="9">
    <location>
        <begin position="374"/>
        <end position="442"/>
    </location>
</feature>
<dbReference type="SFLD" id="SFLDG01082">
    <property type="entry name" value="B12-binding_domain_containing"/>
    <property type="match status" value="1"/>
</dbReference>
<dbReference type="Gene3D" id="3.40.50.12160">
    <property type="entry name" value="Methylthiotransferase, N-terminal domain"/>
    <property type="match status" value="1"/>
</dbReference>
<dbReference type="AlphaFoldDB" id="L0K960"/>
<keyword evidence="5 8" id="KW-0479">Metal-binding</keyword>
<keyword evidence="1 8" id="KW-0004">4Fe-4S</keyword>
<dbReference type="InterPro" id="IPR012340">
    <property type="entry name" value="NA-bd_OB-fold"/>
</dbReference>
<protein>
    <recommendedName>
        <fullName evidence="8">Ribosomal protein uS12 methylthiotransferase RimO</fullName>
        <shortName evidence="8">uS12 MTTase</shortName>
        <shortName evidence="8">uS12 methylthiotransferase</shortName>
        <ecNumber evidence="8">2.8.4.4</ecNumber>
    </recommendedName>
    <alternativeName>
        <fullName evidence="8">Ribosomal protein uS12 (aspartate-C(3))-methylthiotransferase</fullName>
    </alternativeName>
    <alternativeName>
        <fullName evidence="8">Ribosome maturation factor RimO</fullName>
    </alternativeName>
</protein>
<keyword evidence="7 8" id="KW-0411">Iron-sulfur</keyword>
<keyword evidence="12" id="KW-0687">Ribonucleoprotein</keyword>
<feature type="binding site" evidence="8">
    <location>
        <position position="11"/>
    </location>
    <ligand>
        <name>[4Fe-4S] cluster</name>
        <dbReference type="ChEBI" id="CHEBI:49883"/>
        <label>1</label>
    </ligand>
</feature>
<dbReference type="Pfam" id="PF04055">
    <property type="entry name" value="Radical_SAM"/>
    <property type="match status" value="1"/>
</dbReference>
<reference evidence="13" key="1">
    <citation type="submission" date="2012-02" db="EMBL/GenBank/DDBJ databases">
        <title>The complete genome of Halobacteroides halobius DSM 5150.</title>
        <authorList>
            <person name="Lucas S."/>
            <person name="Copeland A."/>
            <person name="Lapidus A."/>
            <person name="Glavina del Rio T."/>
            <person name="Dalin E."/>
            <person name="Tice H."/>
            <person name="Bruce D."/>
            <person name="Goodwin L."/>
            <person name="Pitluck S."/>
            <person name="Peters L."/>
            <person name="Mikhailova N."/>
            <person name="Gu W."/>
            <person name="Kyrpides N."/>
            <person name="Mavromatis K."/>
            <person name="Ivanova N."/>
            <person name="Brettin T."/>
            <person name="Detter J.C."/>
            <person name="Han C."/>
            <person name="Larimer F."/>
            <person name="Land M."/>
            <person name="Hauser L."/>
            <person name="Markowitz V."/>
            <person name="Cheng J.-F."/>
            <person name="Hugenholtz P."/>
            <person name="Woyke T."/>
            <person name="Wu D."/>
            <person name="Tindall B."/>
            <person name="Pomrenke H."/>
            <person name="Brambilla E."/>
            <person name="Klenk H.-P."/>
            <person name="Eisen J.A."/>
        </authorList>
    </citation>
    <scope>NUCLEOTIDE SEQUENCE [LARGE SCALE GENOMIC DNA]</scope>
    <source>
        <strain evidence="13">ATCC 35273 / DSM 5150 / MD-1</strain>
    </source>
</reference>
<dbReference type="GO" id="GO:0103039">
    <property type="term" value="F:protein methylthiotransferase activity"/>
    <property type="evidence" value="ECO:0007669"/>
    <property type="project" value="UniProtKB-EC"/>
</dbReference>
<dbReference type="InterPro" id="IPR006638">
    <property type="entry name" value="Elp3/MiaA/NifB-like_rSAM"/>
</dbReference>
<evidence type="ECO:0000256" key="2">
    <source>
        <dbReference type="ARBA" id="ARBA00022490"/>
    </source>
</evidence>
<dbReference type="CDD" id="cd01335">
    <property type="entry name" value="Radical_SAM"/>
    <property type="match status" value="1"/>
</dbReference>
<evidence type="ECO:0000256" key="1">
    <source>
        <dbReference type="ARBA" id="ARBA00022485"/>
    </source>
</evidence>
<dbReference type="InterPro" id="IPR058240">
    <property type="entry name" value="rSAM_sf"/>
</dbReference>
<dbReference type="EC" id="2.8.4.4" evidence="8"/>
<feature type="binding site" evidence="8">
    <location>
        <position position="155"/>
    </location>
    <ligand>
        <name>[4Fe-4S] cluster</name>
        <dbReference type="ChEBI" id="CHEBI:49883"/>
        <label>2</label>
        <note>4Fe-4S-S-AdoMet</note>
    </ligand>
</feature>
<dbReference type="Gene3D" id="3.80.30.20">
    <property type="entry name" value="tm_1862 like domain"/>
    <property type="match status" value="1"/>
</dbReference>
<dbReference type="EMBL" id="CP003359">
    <property type="protein sequence ID" value="AGB41556.1"/>
    <property type="molecule type" value="Genomic_DNA"/>
</dbReference>
<dbReference type="SMART" id="SM00729">
    <property type="entry name" value="Elp3"/>
    <property type="match status" value="1"/>
</dbReference>
<dbReference type="InterPro" id="IPR005840">
    <property type="entry name" value="Ribosomal_uS12_MeSTrfase_RimO"/>
</dbReference>
<feature type="binding site" evidence="8">
    <location>
        <position position="159"/>
    </location>
    <ligand>
        <name>[4Fe-4S] cluster</name>
        <dbReference type="ChEBI" id="CHEBI:49883"/>
        <label>2</label>
        <note>4Fe-4S-S-AdoMet</note>
    </ligand>
</feature>
<dbReference type="PROSITE" id="PS51918">
    <property type="entry name" value="RADICAL_SAM"/>
    <property type="match status" value="1"/>
</dbReference>
<dbReference type="PATRIC" id="fig|748449.3.peg.1569"/>
<comment type="subcellular location">
    <subcellularLocation>
        <location evidence="8">Cytoplasm</location>
    </subcellularLocation>
</comment>
<dbReference type="InterPro" id="IPR023404">
    <property type="entry name" value="rSAM_horseshoe"/>
</dbReference>
<evidence type="ECO:0000256" key="6">
    <source>
        <dbReference type="ARBA" id="ARBA00023004"/>
    </source>
</evidence>
<dbReference type="GO" id="GO:0005829">
    <property type="term" value="C:cytosol"/>
    <property type="evidence" value="ECO:0007669"/>
    <property type="project" value="TreeGrafter"/>
</dbReference>
<comment type="function">
    <text evidence="8">Catalyzes the methylthiolation of an aspartic acid residue of ribosomal protein uS12.</text>
</comment>
<dbReference type="GO" id="GO:0051539">
    <property type="term" value="F:4 iron, 4 sulfur cluster binding"/>
    <property type="evidence" value="ECO:0007669"/>
    <property type="project" value="UniProtKB-UniRule"/>
</dbReference>
<dbReference type="SUPFAM" id="SSF102114">
    <property type="entry name" value="Radical SAM enzymes"/>
    <property type="match status" value="1"/>
</dbReference>